<accession>A0A427AXK0</accession>
<evidence type="ECO:0000313" key="2">
    <source>
        <dbReference type="EMBL" id="RRT80972.1"/>
    </source>
</evidence>
<comment type="caution">
    <text evidence="2">The sequence shown here is derived from an EMBL/GenBank/DDBJ whole genome shotgun (WGS) entry which is preliminary data.</text>
</comment>
<name>A0A427AXK0_ENSVE</name>
<protein>
    <submittedName>
        <fullName evidence="2">Uncharacterized protein</fullName>
    </submittedName>
</protein>
<feature type="region of interest" description="Disordered" evidence="1">
    <location>
        <begin position="57"/>
        <end position="82"/>
    </location>
</feature>
<evidence type="ECO:0000256" key="1">
    <source>
        <dbReference type="SAM" id="MobiDB-lite"/>
    </source>
</evidence>
<evidence type="ECO:0000313" key="3">
    <source>
        <dbReference type="Proteomes" id="UP000287651"/>
    </source>
</evidence>
<proteinExistence type="predicted"/>
<dbReference type="Proteomes" id="UP000287651">
    <property type="component" value="Unassembled WGS sequence"/>
</dbReference>
<sequence>MCNCSPSRSEAGGCGLMVAMDFQCSQLQVIFFIQVSPYLSTFLPSFPWQLERGPNPVTPGVELTRQTDSAGGPSERHGAHPLEDRSSVKCALTDPLFVFYSSLRCDHFIGFLIRLRRTMSISKSTSSI</sequence>
<gene>
    <name evidence="2" type="ORF">B296_00002732</name>
</gene>
<dbReference type="EMBL" id="AMZH03001020">
    <property type="protein sequence ID" value="RRT80972.1"/>
    <property type="molecule type" value="Genomic_DNA"/>
</dbReference>
<organism evidence="2 3">
    <name type="scientific">Ensete ventricosum</name>
    <name type="common">Abyssinian banana</name>
    <name type="synonym">Musa ensete</name>
    <dbReference type="NCBI Taxonomy" id="4639"/>
    <lineage>
        <taxon>Eukaryota</taxon>
        <taxon>Viridiplantae</taxon>
        <taxon>Streptophyta</taxon>
        <taxon>Embryophyta</taxon>
        <taxon>Tracheophyta</taxon>
        <taxon>Spermatophyta</taxon>
        <taxon>Magnoliopsida</taxon>
        <taxon>Liliopsida</taxon>
        <taxon>Zingiberales</taxon>
        <taxon>Musaceae</taxon>
        <taxon>Ensete</taxon>
    </lineage>
</organism>
<dbReference type="AlphaFoldDB" id="A0A427AXK0"/>
<reference evidence="2 3" key="1">
    <citation type="journal article" date="2014" name="Agronomy (Basel)">
        <title>A Draft Genome Sequence for Ensete ventricosum, the Drought-Tolerant Tree Against Hunger.</title>
        <authorList>
            <person name="Harrison J."/>
            <person name="Moore K.A."/>
            <person name="Paszkiewicz K."/>
            <person name="Jones T."/>
            <person name="Grant M."/>
            <person name="Ambacheew D."/>
            <person name="Muzemil S."/>
            <person name="Studholme D.J."/>
        </authorList>
    </citation>
    <scope>NUCLEOTIDE SEQUENCE [LARGE SCALE GENOMIC DNA]</scope>
</reference>